<dbReference type="Proteomes" id="UP000176648">
    <property type="component" value="Unassembled WGS sequence"/>
</dbReference>
<protein>
    <submittedName>
        <fullName evidence="1">Uncharacterized protein</fullName>
    </submittedName>
</protein>
<gene>
    <name evidence="1" type="ORF">A2122_01185</name>
</gene>
<dbReference type="AlphaFoldDB" id="A0A1G2C731"/>
<name>A0A1G2C731_9BACT</name>
<reference evidence="1 2" key="1">
    <citation type="journal article" date="2016" name="Nat. Commun.">
        <title>Thousands of microbial genomes shed light on interconnected biogeochemical processes in an aquifer system.</title>
        <authorList>
            <person name="Anantharaman K."/>
            <person name="Brown C.T."/>
            <person name="Hug L.A."/>
            <person name="Sharon I."/>
            <person name="Castelle C.J."/>
            <person name="Probst A.J."/>
            <person name="Thomas B.C."/>
            <person name="Singh A."/>
            <person name="Wilkins M.J."/>
            <person name="Karaoz U."/>
            <person name="Brodie E.L."/>
            <person name="Williams K.H."/>
            <person name="Hubbard S.S."/>
            <person name="Banfield J.F."/>
        </authorList>
    </citation>
    <scope>NUCLEOTIDE SEQUENCE [LARGE SCALE GENOMIC DNA]</scope>
</reference>
<organism evidence="1 2">
    <name type="scientific">Candidatus Liptonbacteria bacterium GWB1_49_6</name>
    <dbReference type="NCBI Taxonomy" id="1798644"/>
    <lineage>
        <taxon>Bacteria</taxon>
        <taxon>Candidatus Liptoniibacteriota</taxon>
    </lineage>
</organism>
<dbReference type="EMBL" id="MHKU01000016">
    <property type="protein sequence ID" value="OGY96951.1"/>
    <property type="molecule type" value="Genomic_DNA"/>
</dbReference>
<accession>A0A1G2C731</accession>
<comment type="caution">
    <text evidence="1">The sequence shown here is derived from an EMBL/GenBank/DDBJ whole genome shotgun (WGS) entry which is preliminary data.</text>
</comment>
<evidence type="ECO:0000313" key="1">
    <source>
        <dbReference type="EMBL" id="OGY96951.1"/>
    </source>
</evidence>
<evidence type="ECO:0000313" key="2">
    <source>
        <dbReference type="Proteomes" id="UP000176648"/>
    </source>
</evidence>
<sequence length="203" mass="23187">MDQRFSLLAKLGENADWDSLTSEQVQVGIREAKLTGSEFTAFVRNGFRMQIGDFFRETGELTLSIPALPRPTLQELQAKFSWIKSIERDTSPTDAVILKLGTVLRPDEERVNGTEYERRLVLKPGLCLGYQQAVWPTEHQDEFPAFMALLGKIYIDFSGLVVVDGDGRRRVPCLVRLGLRWRLHWYWLDGDLDQLGRLAVSCK</sequence>
<proteinExistence type="predicted"/>